<dbReference type="Gene3D" id="2.60.120.590">
    <property type="entry name" value="Alpha-ketoglutarate-dependent dioxygenase AlkB-like"/>
    <property type="match status" value="1"/>
</dbReference>
<evidence type="ECO:0000313" key="12">
    <source>
        <dbReference type="Proteomes" id="UP000626109"/>
    </source>
</evidence>
<keyword evidence="5" id="KW-0560">Oxidoreductase</keyword>
<keyword evidence="13" id="KW-1185">Reference proteome</keyword>
<evidence type="ECO:0000256" key="7">
    <source>
        <dbReference type="ARBA" id="ARBA00023242"/>
    </source>
</evidence>
<dbReference type="EMBL" id="CAJNNW010026221">
    <property type="protein sequence ID" value="CAE8683749.1"/>
    <property type="molecule type" value="Genomic_DNA"/>
</dbReference>
<evidence type="ECO:0000256" key="8">
    <source>
        <dbReference type="SAM" id="MobiDB-lite"/>
    </source>
</evidence>
<sequence>MWRHSTSHQPTQGNAIHQSLYEQVDHKPAAAQRGRLMNLKGLIRKAKEDSEGSAAKAADQPSQDSSFSFDLSGLLSQVSNEQLSVIDGLPTVMLAKEWLPEQAEALIIEHLRARKDDFVQLRGKRTARYGGDAGQKPFCPELLQPWLEQLCAKVAASTPDGSPEPNHVLVNHYQPGDGIMPHTDGPAYLPRAAILSLGSATVFDFWTDHAHTASGRPPTLSVLLPPRSLLFFADQAYSSHLHGIASRRFDELEGVANWTPEVRDSFAGSGRWTSQLETTSLRREARESRETESRASGSCDFFV</sequence>
<evidence type="ECO:0000256" key="3">
    <source>
        <dbReference type="ARBA" id="ARBA00022723"/>
    </source>
</evidence>
<protein>
    <recommendedName>
        <fullName evidence="9">Fe2OG dioxygenase domain-containing protein</fullName>
    </recommendedName>
</protein>
<comment type="subcellular location">
    <subcellularLocation>
        <location evidence="1">Nucleus</location>
    </subcellularLocation>
</comment>
<dbReference type="InterPro" id="IPR037151">
    <property type="entry name" value="AlkB-like_sf"/>
</dbReference>
<evidence type="ECO:0000256" key="5">
    <source>
        <dbReference type="ARBA" id="ARBA00023002"/>
    </source>
</evidence>
<dbReference type="Proteomes" id="UP000654075">
    <property type="component" value="Unassembled WGS sequence"/>
</dbReference>
<dbReference type="Proteomes" id="UP000626109">
    <property type="component" value="Unassembled WGS sequence"/>
</dbReference>
<feature type="region of interest" description="Disordered" evidence="8">
    <location>
        <begin position="277"/>
        <end position="303"/>
    </location>
</feature>
<gene>
    <name evidence="10" type="ORF">PGLA1383_LOCUS18279</name>
    <name evidence="11" type="ORF">PGLA2088_LOCUS23605</name>
</gene>
<organism evidence="11 12">
    <name type="scientific">Polarella glacialis</name>
    <name type="common">Dinoflagellate</name>
    <dbReference type="NCBI Taxonomy" id="89957"/>
    <lineage>
        <taxon>Eukaryota</taxon>
        <taxon>Sar</taxon>
        <taxon>Alveolata</taxon>
        <taxon>Dinophyceae</taxon>
        <taxon>Suessiales</taxon>
        <taxon>Suessiaceae</taxon>
        <taxon>Polarella</taxon>
    </lineage>
</organism>
<dbReference type="EMBL" id="CAJNNV010011627">
    <property type="protein sequence ID" value="CAE8599939.1"/>
    <property type="molecule type" value="Genomic_DNA"/>
</dbReference>
<name>A0A813JR78_POLGL</name>
<comment type="similarity">
    <text evidence="2">Belongs to the alkB family.</text>
</comment>
<dbReference type="GO" id="GO:0051213">
    <property type="term" value="F:dioxygenase activity"/>
    <property type="evidence" value="ECO:0007669"/>
    <property type="project" value="UniProtKB-KW"/>
</dbReference>
<dbReference type="PANTHER" id="PTHR46030">
    <property type="entry name" value="ALPHA-KETOGLUTARATE-DEPENDENT DIOXYGENASE ALKB HOMOLOG 6"/>
    <property type="match status" value="1"/>
</dbReference>
<dbReference type="SUPFAM" id="SSF51197">
    <property type="entry name" value="Clavaminate synthase-like"/>
    <property type="match status" value="1"/>
</dbReference>
<evidence type="ECO:0000256" key="2">
    <source>
        <dbReference type="ARBA" id="ARBA00007879"/>
    </source>
</evidence>
<accession>A0A813JR78</accession>
<dbReference type="AlphaFoldDB" id="A0A813JR78"/>
<dbReference type="PROSITE" id="PS51471">
    <property type="entry name" value="FE2OG_OXY"/>
    <property type="match status" value="1"/>
</dbReference>
<evidence type="ECO:0000313" key="10">
    <source>
        <dbReference type="EMBL" id="CAE8599939.1"/>
    </source>
</evidence>
<dbReference type="GO" id="GO:0046872">
    <property type="term" value="F:metal ion binding"/>
    <property type="evidence" value="ECO:0007669"/>
    <property type="project" value="UniProtKB-KW"/>
</dbReference>
<reference evidence="11" key="1">
    <citation type="submission" date="2021-02" db="EMBL/GenBank/DDBJ databases">
        <authorList>
            <person name="Dougan E. K."/>
            <person name="Rhodes N."/>
            <person name="Thang M."/>
            <person name="Chan C."/>
        </authorList>
    </citation>
    <scope>NUCLEOTIDE SEQUENCE</scope>
</reference>
<keyword evidence="7" id="KW-0539">Nucleus</keyword>
<dbReference type="InterPro" id="IPR027450">
    <property type="entry name" value="AlkB-like"/>
</dbReference>
<dbReference type="Pfam" id="PF13532">
    <property type="entry name" value="2OG-FeII_Oxy_2"/>
    <property type="match status" value="1"/>
</dbReference>
<proteinExistence type="inferred from homology"/>
<keyword evidence="3" id="KW-0479">Metal-binding</keyword>
<evidence type="ECO:0000256" key="1">
    <source>
        <dbReference type="ARBA" id="ARBA00004123"/>
    </source>
</evidence>
<dbReference type="PANTHER" id="PTHR46030:SF1">
    <property type="entry name" value="ALPHA-KETOGLUTARATE-DEPENDENT DIOXYGENASE ALKB HOMOLOG 6"/>
    <property type="match status" value="1"/>
</dbReference>
<evidence type="ECO:0000313" key="11">
    <source>
        <dbReference type="EMBL" id="CAE8683749.1"/>
    </source>
</evidence>
<evidence type="ECO:0000256" key="4">
    <source>
        <dbReference type="ARBA" id="ARBA00022964"/>
    </source>
</evidence>
<evidence type="ECO:0000256" key="6">
    <source>
        <dbReference type="ARBA" id="ARBA00023004"/>
    </source>
</evidence>
<dbReference type="InterPro" id="IPR032862">
    <property type="entry name" value="ALKBH6"/>
</dbReference>
<dbReference type="OrthoDB" id="412814at2759"/>
<dbReference type="InterPro" id="IPR005123">
    <property type="entry name" value="Oxoglu/Fe-dep_dioxygenase_dom"/>
</dbReference>
<evidence type="ECO:0000313" key="13">
    <source>
        <dbReference type="Proteomes" id="UP000654075"/>
    </source>
</evidence>
<feature type="domain" description="Fe2OG dioxygenase" evidence="9">
    <location>
        <begin position="164"/>
        <end position="274"/>
    </location>
</feature>
<feature type="compositionally biased region" description="Basic and acidic residues" evidence="8">
    <location>
        <begin position="280"/>
        <end position="293"/>
    </location>
</feature>
<keyword evidence="6" id="KW-0408">Iron</keyword>
<keyword evidence="4" id="KW-0223">Dioxygenase</keyword>
<comment type="caution">
    <text evidence="11">The sequence shown here is derived from an EMBL/GenBank/DDBJ whole genome shotgun (WGS) entry which is preliminary data.</text>
</comment>
<dbReference type="GO" id="GO:0005634">
    <property type="term" value="C:nucleus"/>
    <property type="evidence" value="ECO:0007669"/>
    <property type="project" value="UniProtKB-SubCell"/>
</dbReference>
<evidence type="ECO:0000259" key="9">
    <source>
        <dbReference type="PROSITE" id="PS51471"/>
    </source>
</evidence>